<feature type="domain" description="AB hydrolase-1" evidence="1">
    <location>
        <begin position="104"/>
        <end position="158"/>
    </location>
</feature>
<reference evidence="2" key="4">
    <citation type="submission" date="2024-05" db="EMBL/GenBank/DDBJ databases">
        <authorList>
            <person name="Sun Q."/>
            <person name="Zhou Y."/>
        </authorList>
    </citation>
    <scope>NUCLEOTIDE SEQUENCE</scope>
    <source>
        <strain evidence="2">CGMCC 4.5581</strain>
    </source>
</reference>
<dbReference type="Gene3D" id="3.40.50.1820">
    <property type="entry name" value="alpha/beta hydrolase"/>
    <property type="match status" value="1"/>
</dbReference>
<organism evidence="3 4">
    <name type="scientific">Modestobacter marinus</name>
    <dbReference type="NCBI Taxonomy" id="477641"/>
    <lineage>
        <taxon>Bacteria</taxon>
        <taxon>Bacillati</taxon>
        <taxon>Actinomycetota</taxon>
        <taxon>Actinomycetes</taxon>
        <taxon>Geodermatophilales</taxon>
        <taxon>Geodermatophilaceae</taxon>
        <taxon>Modestobacter</taxon>
    </lineage>
</organism>
<reference evidence="3 4" key="3">
    <citation type="submission" date="2020-02" db="EMBL/GenBank/DDBJ databases">
        <title>Sequencing the genomes of 1000 actinobacteria strains.</title>
        <authorList>
            <person name="Klenk H.-P."/>
        </authorList>
    </citation>
    <scope>NUCLEOTIDE SEQUENCE [LARGE SCALE GENOMIC DNA]</scope>
    <source>
        <strain evidence="3 4">DSM 45201</strain>
    </source>
</reference>
<dbReference type="InterPro" id="IPR029058">
    <property type="entry name" value="AB_hydrolase_fold"/>
</dbReference>
<evidence type="ECO:0000313" key="4">
    <source>
        <dbReference type="Proteomes" id="UP000552836"/>
    </source>
</evidence>
<name>A0A846LMD3_9ACTN</name>
<evidence type="ECO:0000313" key="3">
    <source>
        <dbReference type="EMBL" id="NIH68627.1"/>
    </source>
</evidence>
<reference evidence="5" key="2">
    <citation type="journal article" date="2019" name="Int. J. Syst. Evol. Microbiol.">
        <title>The Global Catalogue of Microorganisms (GCM) 10K type strain sequencing project: providing services to taxonomists for standard genome sequencing and annotation.</title>
        <authorList>
            <consortium name="The Broad Institute Genomics Platform"/>
            <consortium name="The Broad Institute Genome Sequencing Center for Infectious Disease"/>
            <person name="Wu L."/>
            <person name="Ma J."/>
        </authorList>
    </citation>
    <scope>NUCLEOTIDE SEQUENCE [LARGE SCALE GENOMIC DNA]</scope>
    <source>
        <strain evidence="5">CGMCC 4.5581</strain>
    </source>
</reference>
<dbReference type="GO" id="GO:0003824">
    <property type="term" value="F:catalytic activity"/>
    <property type="evidence" value="ECO:0007669"/>
    <property type="project" value="UniProtKB-ARBA"/>
</dbReference>
<sequence>MPGTLPIIYVRGFAGETSGIDKAVDDPLYGFNLGSTHVRIGGAGDPVFYQFEGPLLRLLGEMGYRLHVDGGQEAFLQSQPDGSLAPASLWVHRFYDRSATTWAAPRPQPFSIEEAAEDLLRLVEQVLAKTGAPRVHLVAHSMGGLICRSMVQRVVPDRRTGVRARDLVDRLFTYGTPHGGIEFEVGFGLLEALRDEFGIGGGDIFGRERMYEYLTPTDRRQARVPDDWDPRDNPDEDNFPAERIFCLIGTNAGDYAAAHGLSARVVGVKSDGLVQVANALVTGANSAHVHRSHSGRFGLVNSEEGYQNLVRFLFGDVRVTADLVGLRLPCDEELTWQAEAWVSVRGLPVLLHAQKAAHHCPILIELPAPDDPADRPVPLITTYLWSRAARSTPRMRYTISLRLLSLREDHRIFSWADHTEGSLDFEDHLVVDVEQRPDGGLAAWAEWGSRITVPLRAYQAAGDPLTDLDPAADSWRAEVPLPTGGAFLGPRAAVVLTVRPAG</sequence>
<evidence type="ECO:0000313" key="2">
    <source>
        <dbReference type="EMBL" id="GGL58770.1"/>
    </source>
</evidence>
<dbReference type="AlphaFoldDB" id="A0A846LMD3"/>
<dbReference type="EMBL" id="JAAMPA010000001">
    <property type="protein sequence ID" value="NIH68627.1"/>
    <property type="molecule type" value="Genomic_DNA"/>
</dbReference>
<gene>
    <name evidence="3" type="ORF">FB380_003073</name>
    <name evidence="2" type="ORF">GCM10011589_13490</name>
</gene>
<proteinExistence type="predicted"/>
<evidence type="ECO:0000313" key="5">
    <source>
        <dbReference type="Proteomes" id="UP000648663"/>
    </source>
</evidence>
<dbReference type="Proteomes" id="UP000552836">
    <property type="component" value="Unassembled WGS sequence"/>
</dbReference>
<dbReference type="SUPFAM" id="SSF53474">
    <property type="entry name" value="alpha/beta-Hydrolases"/>
    <property type="match status" value="1"/>
</dbReference>
<accession>A0A846LMD3</accession>
<evidence type="ECO:0000259" key="1">
    <source>
        <dbReference type="Pfam" id="PF00561"/>
    </source>
</evidence>
<dbReference type="InterPro" id="IPR000073">
    <property type="entry name" value="AB_hydrolase_1"/>
</dbReference>
<dbReference type="Proteomes" id="UP000648663">
    <property type="component" value="Unassembled WGS sequence"/>
</dbReference>
<reference evidence="2" key="1">
    <citation type="journal article" date="2014" name="Int. J. Syst. Evol. Microbiol.">
        <title>Complete genome of a new Firmicutes species belonging to the dominant human colonic microbiota ('Ruminococcus bicirculans') reveals two chromosomes and a selective capacity to utilize plant glucans.</title>
        <authorList>
            <consortium name="NISC Comparative Sequencing Program"/>
            <person name="Wegmann U."/>
            <person name="Louis P."/>
            <person name="Goesmann A."/>
            <person name="Henrissat B."/>
            <person name="Duncan S.H."/>
            <person name="Flint H.J."/>
        </authorList>
    </citation>
    <scope>NUCLEOTIDE SEQUENCE</scope>
    <source>
        <strain evidence="2">CGMCC 4.5581</strain>
    </source>
</reference>
<dbReference type="RefSeq" id="WP_166755814.1">
    <property type="nucleotide sequence ID" value="NZ_BAABJU010000023.1"/>
</dbReference>
<comment type="caution">
    <text evidence="3">The sequence shown here is derived from an EMBL/GenBank/DDBJ whole genome shotgun (WGS) entry which is preliminary data.</text>
</comment>
<dbReference type="Pfam" id="PF00561">
    <property type="entry name" value="Abhydrolase_1"/>
    <property type="match status" value="1"/>
</dbReference>
<dbReference type="EMBL" id="BMMI01000002">
    <property type="protein sequence ID" value="GGL58770.1"/>
    <property type="molecule type" value="Genomic_DNA"/>
</dbReference>
<protein>
    <submittedName>
        <fullName evidence="3">Pimeloyl-ACP methyl ester carboxylesterase</fullName>
    </submittedName>
</protein>
<keyword evidence="5" id="KW-1185">Reference proteome</keyword>